<keyword evidence="4" id="KW-1185">Reference proteome</keyword>
<name>A0A917YIV4_9RHOB</name>
<dbReference type="PROSITE" id="PS51257">
    <property type="entry name" value="PROKAR_LIPOPROTEIN"/>
    <property type="match status" value="1"/>
</dbReference>
<sequence>MRPRRPMAEEIDTEIAVIGAGVIGMACALRLAAEGREVVILDPAEPGMGASYGNAGTIADYAVQPVGTPEVLKNLPSLLFDRNSPLAIRQAALPALAPWLLRFARQSLPGAAAANARAIAALVASANAEWQELATEIGGAGILQHRGCLYLYETRKAFAAAERDMTHRRSLGIAVELIDPSTLAAMEPGLPGVEGGAAFFPKATFLADPGQMMRRLAARLQAVGVRHIAQRVDRLTRTPGGVRLGTAQTSIRARTVILAAGAHSRRLAAQAGDRVPLDTERGYHVEWDMPAPRLTRPSCPTTRGFYLCPMAGRLRVAGTVELGGLTAPPSPHRVARLIEGARAIFPDLGAPSRDWMGFRPSIPDSLPVISASRAGSDVIHAYGHGHIGLTLAPITARIVADITAGRQTGIDLAPYAVTRF</sequence>
<comment type="caution">
    <text evidence="3">The sequence shown here is derived from an EMBL/GenBank/DDBJ whole genome shotgun (WGS) entry which is preliminary data.</text>
</comment>
<dbReference type="Gene3D" id="3.30.9.10">
    <property type="entry name" value="D-Amino Acid Oxidase, subunit A, domain 2"/>
    <property type="match status" value="1"/>
</dbReference>
<dbReference type="Gene3D" id="3.50.50.60">
    <property type="entry name" value="FAD/NAD(P)-binding domain"/>
    <property type="match status" value="1"/>
</dbReference>
<dbReference type="PANTHER" id="PTHR13847:SF289">
    <property type="entry name" value="GLYCINE OXIDASE"/>
    <property type="match status" value="1"/>
</dbReference>
<evidence type="ECO:0000313" key="3">
    <source>
        <dbReference type="EMBL" id="GGO29625.1"/>
    </source>
</evidence>
<protein>
    <submittedName>
        <fullName evidence="3">Cytochrome c4</fullName>
    </submittedName>
</protein>
<feature type="domain" description="FAD dependent oxidoreductase" evidence="2">
    <location>
        <begin position="15"/>
        <end position="401"/>
    </location>
</feature>
<dbReference type="InterPro" id="IPR036188">
    <property type="entry name" value="FAD/NAD-bd_sf"/>
</dbReference>
<evidence type="ECO:0000313" key="4">
    <source>
        <dbReference type="Proteomes" id="UP000598196"/>
    </source>
</evidence>
<dbReference type="InterPro" id="IPR006076">
    <property type="entry name" value="FAD-dep_OxRdtase"/>
</dbReference>
<keyword evidence="1" id="KW-0560">Oxidoreductase</keyword>
<dbReference type="SUPFAM" id="SSF54373">
    <property type="entry name" value="FAD-linked reductases, C-terminal domain"/>
    <property type="match status" value="1"/>
</dbReference>
<evidence type="ECO:0000259" key="2">
    <source>
        <dbReference type="Pfam" id="PF01266"/>
    </source>
</evidence>
<dbReference type="Proteomes" id="UP000598196">
    <property type="component" value="Unassembled WGS sequence"/>
</dbReference>
<dbReference type="Pfam" id="PF01266">
    <property type="entry name" value="DAO"/>
    <property type="match status" value="1"/>
</dbReference>
<dbReference type="AlphaFoldDB" id="A0A917YIV4"/>
<dbReference type="GO" id="GO:0016491">
    <property type="term" value="F:oxidoreductase activity"/>
    <property type="evidence" value="ECO:0007669"/>
    <property type="project" value="UniProtKB-KW"/>
</dbReference>
<evidence type="ECO:0000256" key="1">
    <source>
        <dbReference type="ARBA" id="ARBA00023002"/>
    </source>
</evidence>
<accession>A0A917YIV4</accession>
<dbReference type="EMBL" id="BMLP01000001">
    <property type="protein sequence ID" value="GGO29625.1"/>
    <property type="molecule type" value="Genomic_DNA"/>
</dbReference>
<organism evidence="3 4">
    <name type="scientific">Gemmobacter aquaticus</name>
    <dbReference type="NCBI Taxonomy" id="490185"/>
    <lineage>
        <taxon>Bacteria</taxon>
        <taxon>Pseudomonadati</taxon>
        <taxon>Pseudomonadota</taxon>
        <taxon>Alphaproteobacteria</taxon>
        <taxon>Rhodobacterales</taxon>
        <taxon>Paracoccaceae</taxon>
        <taxon>Gemmobacter</taxon>
    </lineage>
</organism>
<dbReference type="GO" id="GO:0005737">
    <property type="term" value="C:cytoplasm"/>
    <property type="evidence" value="ECO:0007669"/>
    <property type="project" value="TreeGrafter"/>
</dbReference>
<dbReference type="SUPFAM" id="SSF51905">
    <property type="entry name" value="FAD/NAD(P)-binding domain"/>
    <property type="match status" value="1"/>
</dbReference>
<reference evidence="3 4" key="1">
    <citation type="journal article" date="2014" name="Int. J. Syst. Evol. Microbiol.">
        <title>Complete genome sequence of Corynebacterium casei LMG S-19264T (=DSM 44701T), isolated from a smear-ripened cheese.</title>
        <authorList>
            <consortium name="US DOE Joint Genome Institute (JGI-PGF)"/>
            <person name="Walter F."/>
            <person name="Albersmeier A."/>
            <person name="Kalinowski J."/>
            <person name="Ruckert C."/>
        </authorList>
    </citation>
    <scope>NUCLEOTIDE SEQUENCE [LARGE SCALE GENOMIC DNA]</scope>
    <source>
        <strain evidence="3 4">CGMCC 1.7029</strain>
    </source>
</reference>
<proteinExistence type="predicted"/>
<dbReference type="PANTHER" id="PTHR13847">
    <property type="entry name" value="SARCOSINE DEHYDROGENASE-RELATED"/>
    <property type="match status" value="1"/>
</dbReference>
<gene>
    <name evidence="3" type="primary">dadA</name>
    <name evidence="3" type="ORF">GCM10010991_13690</name>
</gene>